<feature type="transmembrane region" description="Helical" evidence="1">
    <location>
        <begin position="12"/>
        <end position="38"/>
    </location>
</feature>
<evidence type="ECO:0000313" key="2">
    <source>
        <dbReference type="EMBL" id="GBN52796.1"/>
    </source>
</evidence>
<feature type="non-terminal residue" evidence="2">
    <location>
        <position position="80"/>
    </location>
</feature>
<gene>
    <name evidence="2" type="ORF">AVEN_261408_1</name>
</gene>
<keyword evidence="1" id="KW-1133">Transmembrane helix</keyword>
<dbReference type="Proteomes" id="UP000499080">
    <property type="component" value="Unassembled WGS sequence"/>
</dbReference>
<evidence type="ECO:0000313" key="3">
    <source>
        <dbReference type="Proteomes" id="UP000499080"/>
    </source>
</evidence>
<evidence type="ECO:0000256" key="1">
    <source>
        <dbReference type="SAM" id="Phobius"/>
    </source>
</evidence>
<keyword evidence="3" id="KW-1185">Reference proteome</keyword>
<proteinExistence type="predicted"/>
<name>A0A4Y2PRT1_ARAVE</name>
<dbReference type="OrthoDB" id="67850at2759"/>
<feature type="transmembrane region" description="Helical" evidence="1">
    <location>
        <begin position="58"/>
        <end position="74"/>
    </location>
</feature>
<dbReference type="AlphaFoldDB" id="A0A4Y2PRT1"/>
<dbReference type="EMBL" id="BGPR01011755">
    <property type="protein sequence ID" value="GBN52796.1"/>
    <property type="molecule type" value="Genomic_DNA"/>
</dbReference>
<accession>A0A4Y2PRT1</accession>
<comment type="caution">
    <text evidence="2">The sequence shown here is derived from an EMBL/GenBank/DDBJ whole genome shotgun (WGS) entry which is preliminary data.</text>
</comment>
<keyword evidence="1" id="KW-0472">Membrane</keyword>
<protein>
    <submittedName>
        <fullName evidence="2">Uncharacterized protein</fullName>
    </submittedName>
</protein>
<reference evidence="2 3" key="1">
    <citation type="journal article" date="2019" name="Sci. Rep.">
        <title>Orb-weaving spider Araneus ventricosus genome elucidates the spidroin gene catalogue.</title>
        <authorList>
            <person name="Kono N."/>
            <person name="Nakamura H."/>
            <person name="Ohtoshi R."/>
            <person name="Moran D.A.P."/>
            <person name="Shinohara A."/>
            <person name="Yoshida Y."/>
            <person name="Fujiwara M."/>
            <person name="Mori M."/>
            <person name="Tomita M."/>
            <person name="Arakawa K."/>
        </authorList>
    </citation>
    <scope>NUCLEOTIDE SEQUENCE [LARGE SCALE GENOMIC DNA]</scope>
</reference>
<keyword evidence="1" id="KW-0812">Transmembrane</keyword>
<sequence length="80" mass="9789">MWFDKQVLFPRVLRSLFWTIVIQESYLSLSFLFLKIVAWNPVLGFLDWLFYLIHWKTIVYRSILCLTTIVFGVFNKRFYS</sequence>
<organism evidence="2 3">
    <name type="scientific">Araneus ventricosus</name>
    <name type="common">Orbweaver spider</name>
    <name type="synonym">Epeira ventricosa</name>
    <dbReference type="NCBI Taxonomy" id="182803"/>
    <lineage>
        <taxon>Eukaryota</taxon>
        <taxon>Metazoa</taxon>
        <taxon>Ecdysozoa</taxon>
        <taxon>Arthropoda</taxon>
        <taxon>Chelicerata</taxon>
        <taxon>Arachnida</taxon>
        <taxon>Araneae</taxon>
        <taxon>Araneomorphae</taxon>
        <taxon>Entelegynae</taxon>
        <taxon>Araneoidea</taxon>
        <taxon>Araneidae</taxon>
        <taxon>Araneus</taxon>
    </lineage>
</organism>